<evidence type="ECO:0000313" key="1">
    <source>
        <dbReference type="EMBL" id="KAK3060343.1"/>
    </source>
</evidence>
<sequence>MPTAAPNGSSSTTTTPSASVNGTTAGAIPGKPAHAKTLFQRGDSKGHSYEQDPRWTAVDNYTVSHLDTDTALQQSLAACIAHSLEKELPDIAVYPTFGKFLQLQAKLCGAKNILEVGTLGAYSTIWLASAG</sequence>
<gene>
    <name evidence="1" type="ORF">LTS18_008753</name>
</gene>
<dbReference type="EMBL" id="JAWDJW010008648">
    <property type="protein sequence ID" value="KAK3060343.1"/>
    <property type="molecule type" value="Genomic_DNA"/>
</dbReference>
<keyword evidence="2" id="KW-1185">Reference proteome</keyword>
<reference evidence="1" key="1">
    <citation type="submission" date="2024-09" db="EMBL/GenBank/DDBJ databases">
        <title>Black Yeasts Isolated from many extreme environments.</title>
        <authorList>
            <person name="Coleine C."/>
            <person name="Stajich J.E."/>
            <person name="Selbmann L."/>
        </authorList>
    </citation>
    <scope>NUCLEOTIDE SEQUENCE</scope>
    <source>
        <strain evidence="1">CCFEE 5737</strain>
    </source>
</reference>
<proteinExistence type="predicted"/>
<accession>A0ACC3D166</accession>
<comment type="caution">
    <text evidence="1">The sequence shown here is derived from an EMBL/GenBank/DDBJ whole genome shotgun (WGS) entry which is preliminary data.</text>
</comment>
<feature type="non-terminal residue" evidence="1">
    <location>
        <position position="131"/>
    </location>
</feature>
<evidence type="ECO:0000313" key="2">
    <source>
        <dbReference type="Proteomes" id="UP001186974"/>
    </source>
</evidence>
<name>A0ACC3D166_9PEZI</name>
<protein>
    <submittedName>
        <fullName evidence="1">Uncharacterized protein</fullName>
    </submittedName>
</protein>
<organism evidence="1 2">
    <name type="scientific">Coniosporium uncinatum</name>
    <dbReference type="NCBI Taxonomy" id="93489"/>
    <lineage>
        <taxon>Eukaryota</taxon>
        <taxon>Fungi</taxon>
        <taxon>Dikarya</taxon>
        <taxon>Ascomycota</taxon>
        <taxon>Pezizomycotina</taxon>
        <taxon>Dothideomycetes</taxon>
        <taxon>Dothideomycetes incertae sedis</taxon>
        <taxon>Coniosporium</taxon>
    </lineage>
</organism>
<dbReference type="Proteomes" id="UP001186974">
    <property type="component" value="Unassembled WGS sequence"/>
</dbReference>